<gene>
    <name evidence="1" type="ORF">BJY28_001081</name>
</gene>
<keyword evidence="2" id="KW-1185">Reference proteome</keyword>
<dbReference type="AlphaFoldDB" id="A0A852WZY5"/>
<evidence type="ECO:0000313" key="1">
    <source>
        <dbReference type="EMBL" id="NYG36612.1"/>
    </source>
</evidence>
<protein>
    <submittedName>
        <fullName evidence="1">Uncharacterized protein</fullName>
    </submittedName>
</protein>
<reference evidence="1 2" key="1">
    <citation type="submission" date="2020-07" db="EMBL/GenBank/DDBJ databases">
        <title>Sequencing the genomes of 1000 actinobacteria strains.</title>
        <authorList>
            <person name="Klenk H.-P."/>
        </authorList>
    </citation>
    <scope>NUCLEOTIDE SEQUENCE [LARGE SCALE GENOMIC DNA]</scope>
    <source>
        <strain evidence="1 2">DSM 24723</strain>
    </source>
</reference>
<dbReference type="InterPro" id="IPR046268">
    <property type="entry name" value="DUF6301"/>
</dbReference>
<sequence length="183" mass="20589">MAGLTGSDLVVGEWSWAPVEEVVAWARLWASASWPMTEDVAIDLGVAHLGWSVDEKGAAVSPWPLNRPGVSLSRDYGADDCYGFTFQVTDVVGRPGELLDGEGQRLWEAFLRDRFTLLVRALTAELGTPRRSRDRLDEEEVLTRARWELPDGGIRWDVTQSERSVRVFVSSPDRAERERYMGH</sequence>
<dbReference type="Proteomes" id="UP000592181">
    <property type="component" value="Unassembled WGS sequence"/>
</dbReference>
<name>A0A852WZY5_9MICO</name>
<comment type="caution">
    <text evidence="1">The sequence shown here is derived from an EMBL/GenBank/DDBJ whole genome shotgun (WGS) entry which is preliminary data.</text>
</comment>
<proteinExistence type="predicted"/>
<accession>A0A852WZY5</accession>
<dbReference type="RefSeq" id="WP_281366992.1">
    <property type="nucleotide sequence ID" value="NZ_JACBZX010000001.1"/>
</dbReference>
<dbReference type="EMBL" id="JACBZX010000001">
    <property type="protein sequence ID" value="NYG36612.1"/>
    <property type="molecule type" value="Genomic_DNA"/>
</dbReference>
<dbReference type="Pfam" id="PF19818">
    <property type="entry name" value="DUF6301"/>
    <property type="match status" value="1"/>
</dbReference>
<evidence type="ECO:0000313" key="2">
    <source>
        <dbReference type="Proteomes" id="UP000592181"/>
    </source>
</evidence>
<organism evidence="1 2">
    <name type="scientific">Janibacter alkaliphilus</name>
    <dbReference type="NCBI Taxonomy" id="1069963"/>
    <lineage>
        <taxon>Bacteria</taxon>
        <taxon>Bacillati</taxon>
        <taxon>Actinomycetota</taxon>
        <taxon>Actinomycetes</taxon>
        <taxon>Micrococcales</taxon>
        <taxon>Intrasporangiaceae</taxon>
        <taxon>Janibacter</taxon>
    </lineage>
</organism>